<dbReference type="OrthoDB" id="10266080at2759"/>
<dbReference type="VEuPathDB" id="TriTrypDB:TRSC58_03321"/>
<proteinExistence type="predicted"/>
<evidence type="ECO:0000259" key="1">
    <source>
        <dbReference type="PROSITE" id="PS50211"/>
    </source>
</evidence>
<gene>
    <name evidence="2" type="ORF">TRSC58_03321</name>
</gene>
<dbReference type="InterPro" id="IPR043153">
    <property type="entry name" value="DENN_C"/>
</dbReference>
<comment type="caution">
    <text evidence="2">The sequence shown here is derived from an EMBL/GenBank/DDBJ whole genome shotgun (WGS) entry which is preliminary data.</text>
</comment>
<dbReference type="InterPro" id="IPR001194">
    <property type="entry name" value="cDENN_dom"/>
</dbReference>
<dbReference type="InterPro" id="IPR040032">
    <property type="entry name" value="DENND1A/B/C"/>
</dbReference>
<dbReference type="Gene3D" id="3.40.50.11500">
    <property type="match status" value="1"/>
</dbReference>
<dbReference type="GO" id="GO:0005829">
    <property type="term" value="C:cytosol"/>
    <property type="evidence" value="ECO:0007669"/>
    <property type="project" value="TreeGrafter"/>
</dbReference>
<dbReference type="GO" id="GO:0005085">
    <property type="term" value="F:guanyl-nucleotide exchange factor activity"/>
    <property type="evidence" value="ECO:0007669"/>
    <property type="project" value="InterPro"/>
</dbReference>
<reference evidence="2 3" key="1">
    <citation type="submission" date="2013-07" db="EMBL/GenBank/DDBJ databases">
        <authorList>
            <person name="Stoco P.H."/>
            <person name="Wagner G."/>
            <person name="Gerber A."/>
            <person name="Zaha A."/>
            <person name="Thompson C."/>
            <person name="Bartholomeu D.C."/>
            <person name="Luckemeyer D.D."/>
            <person name="Bahia D."/>
            <person name="Loreto E."/>
            <person name="Prestes E.B."/>
            <person name="Lima F.M."/>
            <person name="Rodrigues-Luiz G."/>
            <person name="Vallejo G.A."/>
            <person name="Filho J.F."/>
            <person name="Monteiro K.M."/>
            <person name="Tyler K.M."/>
            <person name="de Almeida L.G."/>
            <person name="Ortiz M.F."/>
            <person name="Siervo M.A."/>
            <person name="de Moraes M.H."/>
            <person name="Cunha O.L."/>
            <person name="Mendonca-Neto R."/>
            <person name="Silva R."/>
            <person name="Teixeira S.M."/>
            <person name="Murta S.M."/>
            <person name="Sincero T.C."/>
            <person name="Mendes T.A."/>
            <person name="Urmenyi T.P."/>
            <person name="Silva V.G."/>
            <person name="da Rocha W.D."/>
            <person name="Andersson B."/>
            <person name="Romanha A.J."/>
            <person name="Steindel M."/>
            <person name="de Vasconcelos A.T."/>
            <person name="Grisard E.C."/>
        </authorList>
    </citation>
    <scope>NUCLEOTIDE SEQUENCE [LARGE SCALE GENOMIC DNA]</scope>
    <source>
        <strain evidence="2 3">SC58</strain>
    </source>
</reference>
<dbReference type="InterPro" id="IPR037516">
    <property type="entry name" value="Tripartite_DENN"/>
</dbReference>
<dbReference type="SMART" id="SM00799">
    <property type="entry name" value="DENN"/>
    <property type="match status" value="1"/>
</dbReference>
<feature type="domain" description="UDENN" evidence="1">
    <location>
        <begin position="49"/>
        <end position="419"/>
    </location>
</feature>
<dbReference type="GO" id="GO:0032456">
    <property type="term" value="P:endocytic recycling"/>
    <property type="evidence" value="ECO:0007669"/>
    <property type="project" value="TreeGrafter"/>
</dbReference>
<sequence length="543" mass="59748">MAVVTPALQQDASRSKDCLAAPKGTLTQCGTSSARHGDVHPFSCHGGSEESCLLFFFILRKKQRDVEAVWSFPLPFEAVEARYPMLTQFVYTNAGTSYSAEELSHTFVLTDGRGVRVYGHCTAFVNGESVVSLSPYPWCRFFTHLATLFRTNGYENGEVIVKALYNCPTPPPGGIFALPDHIPIGFQRPYDRLCSFIDTSPVYLLTIFPDTGALFSVLADLLLEKHVIVVGPNFGLVSQVVMSLQSLISPFDWMHILIPIVPSTLLDVLAAPTPYLVGILTSQLPLLEAVPIERCVMIHLGSSGTCERVYYHNEEKHTLPHSGTFSSLRIGYLTLKMRDSRDQTAQDLCSLFLTYYAMLLGDIGVCGAVETQATATGNPKDIIFYRLLMSTQCYNALIETVQEAFAGEYHEWMDNEFFVALVRGHAKVYPQHYQELICEEKRGGGYATRHADCFGSGEELTALSAMIHGFGGHRMSTGRLCCQCLGSLLSRVVCLKGHRALATLEASVPPMGQGDYFSTSLGTPEDLEMVVAQTLNGRKCPSP</sequence>
<evidence type="ECO:0000313" key="2">
    <source>
        <dbReference type="EMBL" id="ESL08966.1"/>
    </source>
</evidence>
<keyword evidence="3" id="KW-1185">Reference proteome</keyword>
<dbReference type="PANTHER" id="PTHR13196">
    <property type="entry name" value="DENN DOMAIN-CONTAINING"/>
    <property type="match status" value="1"/>
</dbReference>
<dbReference type="Gene3D" id="3.30.450.200">
    <property type="match status" value="1"/>
</dbReference>
<dbReference type="Proteomes" id="UP000031737">
    <property type="component" value="Unassembled WGS sequence"/>
</dbReference>
<protein>
    <recommendedName>
        <fullName evidence="1">UDENN domain-containing protein</fullName>
    </recommendedName>
</protein>
<accession>A0A061J4A2</accession>
<dbReference type="EMBL" id="AUPL01003321">
    <property type="protein sequence ID" value="ESL08966.1"/>
    <property type="molecule type" value="Genomic_DNA"/>
</dbReference>
<organism evidence="2 3">
    <name type="scientific">Trypanosoma rangeli SC58</name>
    <dbReference type="NCBI Taxonomy" id="429131"/>
    <lineage>
        <taxon>Eukaryota</taxon>
        <taxon>Discoba</taxon>
        <taxon>Euglenozoa</taxon>
        <taxon>Kinetoplastea</taxon>
        <taxon>Metakinetoplastina</taxon>
        <taxon>Trypanosomatida</taxon>
        <taxon>Trypanosomatidae</taxon>
        <taxon>Trypanosoma</taxon>
        <taxon>Herpetosoma</taxon>
    </lineage>
</organism>
<dbReference type="AlphaFoldDB" id="A0A061J4A2"/>
<dbReference type="Pfam" id="PF03456">
    <property type="entry name" value="uDENN"/>
    <property type="match status" value="1"/>
</dbReference>
<dbReference type="PROSITE" id="PS50211">
    <property type="entry name" value="DENN"/>
    <property type="match status" value="1"/>
</dbReference>
<dbReference type="GO" id="GO:0006897">
    <property type="term" value="P:endocytosis"/>
    <property type="evidence" value="ECO:0007669"/>
    <property type="project" value="TreeGrafter"/>
</dbReference>
<dbReference type="PANTHER" id="PTHR13196:SF14">
    <property type="entry name" value="UDENN DOMAIN-CONTAINING PROTEIN"/>
    <property type="match status" value="1"/>
</dbReference>
<dbReference type="GO" id="GO:1901981">
    <property type="term" value="F:phosphatidylinositol phosphate binding"/>
    <property type="evidence" value="ECO:0007669"/>
    <property type="project" value="TreeGrafter"/>
</dbReference>
<evidence type="ECO:0000313" key="3">
    <source>
        <dbReference type="Proteomes" id="UP000031737"/>
    </source>
</evidence>
<name>A0A061J4A2_TRYRA</name>
<dbReference type="InterPro" id="IPR005113">
    <property type="entry name" value="uDENN_dom"/>
</dbReference>
<dbReference type="Pfam" id="PF02141">
    <property type="entry name" value="DENN"/>
    <property type="match status" value="1"/>
</dbReference>